<name>A0A386KDN6_9CAUD</name>
<evidence type="ECO:0000313" key="2">
    <source>
        <dbReference type="Proteomes" id="UP000269940"/>
    </source>
</evidence>
<evidence type="ECO:0000313" key="1">
    <source>
        <dbReference type="EMBL" id="AYD82414.1"/>
    </source>
</evidence>
<organism evidence="1 2">
    <name type="scientific">Acinetobacter phage vB_AbaM_B09_Aci05</name>
    <dbReference type="NCBI Taxonomy" id="2315458"/>
    <lineage>
        <taxon>Viruses</taxon>
        <taxon>Duplodnaviria</taxon>
        <taxon>Heunggongvirae</taxon>
        <taxon>Uroviricota</taxon>
        <taxon>Caudoviricetes</taxon>
        <taxon>Saclayvirus</taxon>
        <taxon>Saclayvirus Aci05</taxon>
    </lineage>
</organism>
<dbReference type="Proteomes" id="UP000269940">
    <property type="component" value="Segment"/>
</dbReference>
<gene>
    <name evidence="1" type="ORF">Aci05_055</name>
</gene>
<sequence>MLKGNQVIFVYGDPSSTLATLEELKEYMGGGDVGGVTKEYVDGELVKKADAASLTAKADKTYVDAELAKKIGLPETANEGDILTFTGGKWTAVPASQPA</sequence>
<reference evidence="1 2" key="1">
    <citation type="submission" date="2018-08" db="EMBL/GenBank/DDBJ databases">
        <title>Complete genome sequence of five Acinetobacter baumannii phages from Abidjan, Cote d'Ivoire.</title>
        <authorList>
            <person name="Essoh C."/>
            <person name="Vernadet J.-P."/>
            <person name="Vergnaud G."/>
            <person name="Resch G."/>
            <person name="Pourcel C."/>
        </authorList>
    </citation>
    <scope>NUCLEOTIDE SEQUENCE [LARGE SCALE GENOMIC DNA]</scope>
</reference>
<accession>A0A386KDN6</accession>
<proteinExistence type="predicted"/>
<keyword evidence="2" id="KW-1185">Reference proteome</keyword>
<protein>
    <submittedName>
        <fullName evidence="1">Uncharacterized protein</fullName>
    </submittedName>
</protein>
<dbReference type="EMBL" id="MH746814">
    <property type="protein sequence ID" value="AYD82414.1"/>
    <property type="molecule type" value="Genomic_DNA"/>
</dbReference>